<sequence length="30" mass="3080">MMQPCSPALPPGQSVPQLAGWSLPQRSSGA</sequence>
<evidence type="ECO:0000256" key="1">
    <source>
        <dbReference type="SAM" id="MobiDB-lite"/>
    </source>
</evidence>
<dbReference type="EMBL" id="AE008922">
    <property type="protein sequence ID" value="AAM39652.1"/>
    <property type="molecule type" value="Genomic_DNA"/>
</dbReference>
<evidence type="ECO:0000313" key="2">
    <source>
        <dbReference type="EMBL" id="AAM39652.1"/>
    </source>
</evidence>
<dbReference type="PATRIC" id="fig|190485.4.peg.364"/>
<organism evidence="2 3">
    <name type="scientific">Xanthomonas campestris pv. campestris (strain ATCC 33913 / DSM 3586 / NCPPB 528 / LMG 568 / P 25)</name>
    <dbReference type="NCBI Taxonomy" id="190485"/>
    <lineage>
        <taxon>Bacteria</taxon>
        <taxon>Pseudomonadati</taxon>
        <taxon>Pseudomonadota</taxon>
        <taxon>Gammaproteobacteria</taxon>
        <taxon>Lysobacterales</taxon>
        <taxon>Lysobacteraceae</taxon>
        <taxon>Xanthomonas</taxon>
    </lineage>
</organism>
<name>Q8PDK2_XANCP</name>
<dbReference type="HOGENOM" id="CLU_3406119_0_0_6"/>
<dbReference type="Proteomes" id="UP000001010">
    <property type="component" value="Chromosome"/>
</dbReference>
<keyword evidence="3" id="KW-1185">Reference proteome</keyword>
<feature type="region of interest" description="Disordered" evidence="1">
    <location>
        <begin position="1"/>
        <end position="30"/>
    </location>
</feature>
<evidence type="ECO:0000313" key="3">
    <source>
        <dbReference type="Proteomes" id="UP000001010"/>
    </source>
</evidence>
<gene>
    <name evidence="2" type="ordered locus">XCC0332</name>
</gene>
<dbReference type="EnsemblBacteria" id="AAM39652">
    <property type="protein sequence ID" value="AAM39652"/>
    <property type="gene ID" value="XCC0332"/>
</dbReference>
<protein>
    <submittedName>
        <fullName evidence="2">Xanthomonadin biosynthesis related protein 1</fullName>
    </submittedName>
</protein>
<dbReference type="KEGG" id="xcc:XCC0332"/>
<dbReference type="OrthoDB" id="9916782at2"/>
<proteinExistence type="predicted"/>
<dbReference type="AlphaFoldDB" id="Q8PDK2"/>
<reference evidence="2 3" key="1">
    <citation type="journal article" date="2002" name="Nature">
        <title>Comparison of the genomes of two Xanthomonas pathogens with differing host specificities.</title>
        <authorList>
            <person name="da Silva A.C."/>
            <person name="Ferro J.A."/>
            <person name="Reinach F.C."/>
            <person name="Farah C.S."/>
            <person name="Furlan L.R."/>
            <person name="Quaggio R.B."/>
            <person name="Monteiro-Vitorello C.B."/>
            <person name="Van Sluys M.A."/>
            <person name="Almeida N.F."/>
            <person name="Alves L.M."/>
            <person name="do Amaral A.M."/>
            <person name="Bertolini M.C."/>
            <person name="Camargo L.E."/>
            <person name="Camarotte G."/>
            <person name="Cannavan F."/>
            <person name="Cardozo J."/>
            <person name="Chambergo F."/>
            <person name="Ciapina L.P."/>
            <person name="Cicarelli R.M."/>
            <person name="Coutinho L.L."/>
            <person name="Cursino-Santos J.R."/>
            <person name="El-Dorry H."/>
            <person name="Faria J.B."/>
            <person name="Ferreira A.J."/>
            <person name="Ferreira R.C."/>
            <person name="Ferro M.I."/>
            <person name="Formighieri E.F."/>
            <person name="Franco M.C."/>
            <person name="Greggio C.C."/>
            <person name="Gruber A."/>
            <person name="Katsuyama A.M."/>
            <person name="Kishi L.T."/>
            <person name="Leite R.P."/>
            <person name="Lemos E.G."/>
            <person name="Lemos M.V."/>
            <person name="Locali E.C."/>
            <person name="Machado M.A."/>
            <person name="Madeira A.M."/>
            <person name="Martinez-Rossi N.M."/>
            <person name="Martins E.C."/>
            <person name="Meidanis J."/>
            <person name="Menck C.F."/>
            <person name="Miyaki C.Y."/>
            <person name="Moon D.H."/>
            <person name="Moreira L.M."/>
            <person name="Novo M.T."/>
            <person name="Okura V.K."/>
            <person name="Oliveira M.C."/>
            <person name="Oliveira V.R."/>
            <person name="Pereira H.A."/>
            <person name="Rossi A."/>
            <person name="Sena J.A."/>
            <person name="Silva C."/>
            <person name="de Souza R.F."/>
            <person name="Spinola L.A."/>
            <person name="Takita M.A."/>
            <person name="Tamura R.E."/>
            <person name="Teixeira E.C."/>
            <person name="Tezza R.I."/>
            <person name="Trindade dos Santos M."/>
            <person name="Truffi D."/>
            <person name="Tsai S.M."/>
            <person name="White F.F."/>
            <person name="Setubal J.C."/>
            <person name="Kitajima J.P."/>
        </authorList>
    </citation>
    <scope>NUCLEOTIDE SEQUENCE [LARGE SCALE GENOMIC DNA]</scope>
    <source>
        <strain evidence="3">ATCC 33913 / DSM 3586 / NCPPB 528 / LMG 568 / P 25</strain>
    </source>
</reference>
<accession>Q8PDK2</accession>